<keyword evidence="2" id="KW-0378">Hydrolase</keyword>
<dbReference type="EMBL" id="JAMXLR010000076">
    <property type="protein sequence ID" value="MCO6046523.1"/>
    <property type="molecule type" value="Genomic_DNA"/>
</dbReference>
<organism evidence="2 3">
    <name type="scientific">Aeoliella straminimaris</name>
    <dbReference type="NCBI Taxonomy" id="2954799"/>
    <lineage>
        <taxon>Bacteria</taxon>
        <taxon>Pseudomonadati</taxon>
        <taxon>Planctomycetota</taxon>
        <taxon>Planctomycetia</taxon>
        <taxon>Pirellulales</taxon>
        <taxon>Lacipirellulaceae</taxon>
        <taxon>Aeoliella</taxon>
    </lineage>
</organism>
<reference evidence="2" key="1">
    <citation type="submission" date="2022-06" db="EMBL/GenBank/DDBJ databases">
        <title>Aeoliella straminimaris, a novel planctomycete from sediments.</title>
        <authorList>
            <person name="Vitorino I.R."/>
            <person name="Lage O.M."/>
        </authorList>
    </citation>
    <scope>NUCLEOTIDE SEQUENCE</scope>
    <source>
        <strain evidence="2">ICT_H6.2</strain>
    </source>
</reference>
<feature type="domain" description="HNH nuclease" evidence="1">
    <location>
        <begin position="12"/>
        <end position="59"/>
    </location>
</feature>
<comment type="caution">
    <text evidence="2">The sequence shown here is derived from an EMBL/GenBank/DDBJ whole genome shotgun (WGS) entry which is preliminary data.</text>
</comment>
<protein>
    <submittedName>
        <fullName evidence="2">HNH endonuclease</fullName>
    </submittedName>
</protein>
<dbReference type="GO" id="GO:0004519">
    <property type="term" value="F:endonuclease activity"/>
    <property type="evidence" value="ECO:0007669"/>
    <property type="project" value="UniProtKB-KW"/>
</dbReference>
<dbReference type="CDD" id="cd00085">
    <property type="entry name" value="HNHc"/>
    <property type="match status" value="1"/>
</dbReference>
<evidence type="ECO:0000259" key="1">
    <source>
        <dbReference type="SMART" id="SM00507"/>
    </source>
</evidence>
<sequence>MAKNRVEIDETLAAEVMFASDHTCCICRREKRVQIHHIDENPSNNDFDNLAVTCLLCHSDAHSKGGFVRRYSAEEIRLYNRSWREIAESRLVLMKDMPVKESKKLETLELAREALLSIQLSCIVFRGSLVATGKVHAVDDEDGWTRIIRQLPVYTRSNYEDWQPVFVDSIETVLRDIEQIETLYGDVLPLSTRLLIVRSKRQLLGEVSGYQLIPKMLDGGHLDSDSAAKFFGFRVRGCMETMKSLEADLATTSNELTKSLVDDSGPDESHKA</sequence>
<evidence type="ECO:0000313" key="2">
    <source>
        <dbReference type="EMBL" id="MCO6046523.1"/>
    </source>
</evidence>
<dbReference type="SMART" id="SM00507">
    <property type="entry name" value="HNHc"/>
    <property type="match status" value="1"/>
</dbReference>
<keyword evidence="2" id="KW-0540">Nuclease</keyword>
<keyword evidence="3" id="KW-1185">Reference proteome</keyword>
<accession>A0A9X2FE59</accession>
<dbReference type="RefSeq" id="WP_252854638.1">
    <property type="nucleotide sequence ID" value="NZ_JAMXLR010000076.1"/>
</dbReference>
<dbReference type="Proteomes" id="UP001155241">
    <property type="component" value="Unassembled WGS sequence"/>
</dbReference>
<dbReference type="AlphaFoldDB" id="A0A9X2FE59"/>
<proteinExistence type="predicted"/>
<gene>
    <name evidence="2" type="ORF">NG895_21710</name>
</gene>
<dbReference type="InterPro" id="IPR003615">
    <property type="entry name" value="HNH_nuc"/>
</dbReference>
<evidence type="ECO:0000313" key="3">
    <source>
        <dbReference type="Proteomes" id="UP001155241"/>
    </source>
</evidence>
<keyword evidence="2" id="KW-0255">Endonuclease</keyword>
<name>A0A9X2FE59_9BACT</name>